<name>A0A315XXI3_RUMFL</name>
<dbReference type="PANTHER" id="PTHR45661">
    <property type="entry name" value="SURFACE ANTIGEN"/>
    <property type="match status" value="1"/>
</dbReference>
<dbReference type="PANTHER" id="PTHR45661:SF3">
    <property type="entry name" value="IG-LIKE DOMAIN-CONTAINING PROTEIN"/>
    <property type="match status" value="1"/>
</dbReference>
<dbReference type="AlphaFoldDB" id="A0A315XXI3"/>
<dbReference type="OrthoDB" id="1816168at2"/>
<protein>
    <submittedName>
        <fullName evidence="1">Leucine rich repeat (LRR) protein</fullName>
    </submittedName>
</protein>
<proteinExistence type="predicted"/>
<evidence type="ECO:0000313" key="2">
    <source>
        <dbReference type="Proteomes" id="UP000245720"/>
    </source>
</evidence>
<gene>
    <name evidence="1" type="ORF">IE37_01857</name>
</gene>
<dbReference type="InterPro" id="IPR053139">
    <property type="entry name" value="Surface_bspA-like"/>
</dbReference>
<organism evidence="1 2">
    <name type="scientific">Ruminococcus flavefaciens</name>
    <dbReference type="NCBI Taxonomy" id="1265"/>
    <lineage>
        <taxon>Bacteria</taxon>
        <taxon>Bacillati</taxon>
        <taxon>Bacillota</taxon>
        <taxon>Clostridia</taxon>
        <taxon>Eubacteriales</taxon>
        <taxon>Oscillospiraceae</taxon>
        <taxon>Ruminococcus</taxon>
    </lineage>
</organism>
<accession>A0A315XXI3</accession>
<sequence>MSELGGAVYNDFVYGPDNDNKGLRLIKYIGSACKVEIPAEINGERVVSLGPYVFVDIDDAGEGRFKADVAKNGKATPYEIILPQGLEYISYCAFYGCENIKRILIPESVTEIGSSAFAFCQQLESIKLPSGISILNRSMFRNCFSLKEAVLTGKVGSIGFIAFENCRSLEKVVLPDSVSSIEMRAFCGCSSLRNIKLPDNDIEFGNGAFAESGLVEVSIPHTSFISEAMFHNCRELESLRVSEGLEEIRADAFNGCISLETVYFPERVRMIGSRAFCGCEALESLSPIEPDAVYGDDVWKGTNFC</sequence>
<dbReference type="InterPro" id="IPR026906">
    <property type="entry name" value="LRR_5"/>
</dbReference>
<dbReference type="Proteomes" id="UP000245720">
    <property type="component" value="Unassembled WGS sequence"/>
</dbReference>
<dbReference type="Pfam" id="PF13306">
    <property type="entry name" value="LRR_5"/>
    <property type="match status" value="1"/>
</dbReference>
<dbReference type="InterPro" id="IPR032675">
    <property type="entry name" value="LRR_dom_sf"/>
</dbReference>
<dbReference type="SUPFAM" id="SSF52058">
    <property type="entry name" value="L domain-like"/>
    <property type="match status" value="1"/>
</dbReference>
<comment type="caution">
    <text evidence="1">The sequence shown here is derived from an EMBL/GenBank/DDBJ whole genome shotgun (WGS) entry which is preliminary data.</text>
</comment>
<dbReference type="EMBL" id="QGDI01000007">
    <property type="protein sequence ID" value="PWJ12167.1"/>
    <property type="molecule type" value="Genomic_DNA"/>
</dbReference>
<evidence type="ECO:0000313" key="1">
    <source>
        <dbReference type="EMBL" id="PWJ12167.1"/>
    </source>
</evidence>
<dbReference type="Gene3D" id="3.80.10.10">
    <property type="entry name" value="Ribonuclease Inhibitor"/>
    <property type="match status" value="2"/>
</dbReference>
<reference evidence="1 2" key="1">
    <citation type="submission" date="2018-05" db="EMBL/GenBank/DDBJ databases">
        <title>The Hungate 1000. A catalogue of reference genomes from the rumen microbiome.</title>
        <authorList>
            <person name="Kelly W."/>
        </authorList>
    </citation>
    <scope>NUCLEOTIDE SEQUENCE [LARGE SCALE GENOMIC DNA]</scope>
    <source>
        <strain evidence="1 2">SAb67</strain>
    </source>
</reference>